<sequence length="652" mass="75977">MKENQLLYKVQVNNYIENLVLHESPERLQEFFSDVWKALGNLEKDESVLDYLGRHDEGLKIDYLNFYENVLKKDEAWLSKHEITYFKGEGGSFAQKLVDHTWQIKKGALRQGGGYKSLEAWDYVQSPYAPEGAKSDIPVYASELGGETYESYRDIQDNIVEVANQFQKEGLLTGKERNTQNYYQWTLEMTQNIFEALDWQSSASYAGEIDWEEELSIYYEHQFNQYMNLDDFEFYSEKWPNKFKLSNFSDKELAALVYRQADQLKYTANGIEKYYPRTIEEESTYFTWRESYKKARYHFSTLSKELLKRNVLTPTIPFITGRSKSEALELDEVLQSLQHECLEVIKQNRDFQPANTPETKFEVAKQQVLDVIGQASGKFKIEVLSETPEHIYNMAGKISYVEDALDNLSGELSIFEYQNYEKPNSETDKQFSAIIDLQRGEGIDFKLFQAAAERSYFKTDGPYVYGEDLDTFIQDYVVDYLELEPYIEKLERKNLKEMSVEQISNGKGLSDEAIRGKDEVWLYDPKDTEEGVPWTKPWHVGNVSDRIKELRNIISEADSDGMIELNEEQSILKDSLEKELEAMVDYRKSGDKAVLPENTFINPKPDDFQKANVKVFGLKQKENLGEFIKEYHSKHPTPAHNNVRRSTQEIGR</sequence>
<gene>
    <name evidence="2" type="ORF">AALM99_07490</name>
</gene>
<accession>A0ABV4D978</accession>
<evidence type="ECO:0000313" key="2">
    <source>
        <dbReference type="EMBL" id="MEY8538282.1"/>
    </source>
</evidence>
<feature type="region of interest" description="Disordered" evidence="1">
    <location>
        <begin position="633"/>
        <end position="652"/>
    </location>
</feature>
<keyword evidence="3" id="KW-1185">Reference proteome</keyword>
<proteinExistence type="predicted"/>
<dbReference type="RefSeq" id="WP_369918481.1">
    <property type="nucleotide sequence ID" value="NZ_JBCLSQ010000017.1"/>
</dbReference>
<dbReference type="Proteomes" id="UP001565242">
    <property type="component" value="Unassembled WGS sequence"/>
</dbReference>
<name>A0ABV4D978_9LACT</name>
<evidence type="ECO:0000256" key="1">
    <source>
        <dbReference type="SAM" id="MobiDB-lite"/>
    </source>
</evidence>
<dbReference type="EMBL" id="JBCLSQ010000017">
    <property type="protein sequence ID" value="MEY8538282.1"/>
    <property type="molecule type" value="Genomic_DNA"/>
</dbReference>
<reference evidence="2 3" key="1">
    <citation type="submission" date="2024-03" db="EMBL/GenBank/DDBJ databases">
        <title>Mouse gut bacterial collection (mGBC) of GemPharmatech.</title>
        <authorList>
            <person name="He Y."/>
            <person name="Dong L."/>
            <person name="Wu D."/>
            <person name="Gao X."/>
            <person name="Lin Z."/>
        </authorList>
    </citation>
    <scope>NUCLEOTIDE SEQUENCE [LARGE SCALE GENOMIC DNA]</scope>
    <source>
        <strain evidence="2 3">20-218</strain>
    </source>
</reference>
<comment type="caution">
    <text evidence="2">The sequence shown here is derived from an EMBL/GenBank/DDBJ whole genome shotgun (WGS) entry which is preliminary data.</text>
</comment>
<protein>
    <submittedName>
        <fullName evidence="2">Uncharacterized protein</fullName>
    </submittedName>
</protein>
<evidence type="ECO:0000313" key="3">
    <source>
        <dbReference type="Proteomes" id="UP001565242"/>
    </source>
</evidence>
<organism evidence="2 3">
    <name type="scientific">Lactococcus muris</name>
    <dbReference type="NCBI Taxonomy" id="2941330"/>
    <lineage>
        <taxon>Bacteria</taxon>
        <taxon>Bacillati</taxon>
        <taxon>Bacillota</taxon>
        <taxon>Bacilli</taxon>
        <taxon>Lactobacillales</taxon>
        <taxon>Streptococcaceae</taxon>
        <taxon>Lactococcus</taxon>
    </lineage>
</organism>